<evidence type="ECO:0000256" key="2">
    <source>
        <dbReference type="SAM" id="SignalP"/>
    </source>
</evidence>
<dbReference type="SUPFAM" id="SSF50494">
    <property type="entry name" value="Trypsin-like serine proteases"/>
    <property type="match status" value="1"/>
</dbReference>
<dbReference type="OrthoDB" id="3507155at2"/>
<dbReference type="PANTHER" id="PTHR15462">
    <property type="entry name" value="SERINE PROTEASE"/>
    <property type="match status" value="1"/>
</dbReference>
<evidence type="ECO:0000313" key="3">
    <source>
        <dbReference type="EMBL" id="OZM71305.1"/>
    </source>
</evidence>
<sequence>MKLTRIAVVAVTLSAVVAGPAVAAADPGPAPVINEFTPQQRAEALEHWTPERMDGAAQDEVSGDTGPLTQEWEGEPIQNVGRLFFTKDTTGEDSYCTATSVGGPEGDTVLTAAHCLTRPGTKYGAYQDLAFAPGYHDGIAPFGVFPVRVNTYPQSFTTTDQAGYDIGVVKVDPVAERSLRDTVGAQEVDLSGVVGADVTVFGYPMTRPQLGQKQLFCESAAPASPTEGNLRTECDMRGGASGGPWFRDFDPASRTGTLVSVTSAGVGHLDGPILDDTAVGLFDAVAAG</sequence>
<dbReference type="InterPro" id="IPR009003">
    <property type="entry name" value="Peptidase_S1_PA"/>
</dbReference>
<keyword evidence="4" id="KW-1185">Reference proteome</keyword>
<name>A0A263D1S4_9PSEU</name>
<dbReference type="EMBL" id="NKYE01000014">
    <property type="protein sequence ID" value="OZM71305.1"/>
    <property type="molecule type" value="Genomic_DNA"/>
</dbReference>
<proteinExistence type="predicted"/>
<keyword evidence="1 2" id="KW-0732">Signal</keyword>
<dbReference type="InterPro" id="IPR050966">
    <property type="entry name" value="Glutamyl_endopeptidase"/>
</dbReference>
<dbReference type="Proteomes" id="UP000242444">
    <property type="component" value="Unassembled WGS sequence"/>
</dbReference>
<accession>A0A263D1S4</accession>
<dbReference type="InterPro" id="IPR043504">
    <property type="entry name" value="Peptidase_S1_PA_chymotrypsin"/>
</dbReference>
<protein>
    <submittedName>
        <fullName evidence="3">Peptidase</fullName>
    </submittedName>
</protein>
<dbReference type="RefSeq" id="WP_094864608.1">
    <property type="nucleotide sequence ID" value="NZ_NKYE01000014.1"/>
</dbReference>
<dbReference type="Gene3D" id="2.40.10.10">
    <property type="entry name" value="Trypsin-like serine proteases"/>
    <property type="match status" value="2"/>
</dbReference>
<dbReference type="Pfam" id="PF13365">
    <property type="entry name" value="Trypsin_2"/>
    <property type="match status" value="1"/>
</dbReference>
<comment type="caution">
    <text evidence="3">The sequence shown here is derived from an EMBL/GenBank/DDBJ whole genome shotgun (WGS) entry which is preliminary data.</text>
</comment>
<feature type="signal peptide" evidence="2">
    <location>
        <begin position="1"/>
        <end position="23"/>
    </location>
</feature>
<evidence type="ECO:0000313" key="4">
    <source>
        <dbReference type="Proteomes" id="UP000242444"/>
    </source>
</evidence>
<gene>
    <name evidence="3" type="ORF">CFN78_21185</name>
</gene>
<evidence type="ECO:0000256" key="1">
    <source>
        <dbReference type="ARBA" id="ARBA00022729"/>
    </source>
</evidence>
<dbReference type="AlphaFoldDB" id="A0A263D1S4"/>
<feature type="chain" id="PRO_5038357393" evidence="2">
    <location>
        <begin position="24"/>
        <end position="288"/>
    </location>
</feature>
<dbReference type="InParanoid" id="A0A263D1S4"/>
<organism evidence="3 4">
    <name type="scientific">Amycolatopsis antarctica</name>
    <dbReference type="NCBI Taxonomy" id="1854586"/>
    <lineage>
        <taxon>Bacteria</taxon>
        <taxon>Bacillati</taxon>
        <taxon>Actinomycetota</taxon>
        <taxon>Actinomycetes</taxon>
        <taxon>Pseudonocardiales</taxon>
        <taxon>Pseudonocardiaceae</taxon>
        <taxon>Amycolatopsis</taxon>
    </lineage>
</organism>
<reference evidence="3 4" key="1">
    <citation type="submission" date="2017-07" db="EMBL/GenBank/DDBJ databases">
        <title>Amycolatopsis antarcticus sp. nov., isolated from the surface of an Antarcticus brown macroalga.</title>
        <authorList>
            <person name="Wang J."/>
            <person name="Leiva S."/>
            <person name="Huang J."/>
            <person name="Huang Y."/>
        </authorList>
    </citation>
    <scope>NUCLEOTIDE SEQUENCE [LARGE SCALE GENOMIC DNA]</scope>
    <source>
        <strain evidence="3 4">AU-G6</strain>
    </source>
</reference>